<sequence length="655" mass="73825">MKRAWMLFLFAFVICMGMPVVSYASGESTPPEGIKLKDVLKVPQGANSSVTEAENQDIAEITANKKNQVGAIWNLDGYKMDLTKNFKMSMYLNFGNKGKRAADGAAFVMQADPNKNDAFRTGDSARLGVWDSLSYKKFGLAIKHSFAVEFDTRYDSKFDSMLVKDRNHIAWGYPDQEETYKDEWSLLGSSRSLIHGDPVFPNGDYLSDGKWHLFTVNWDANLSQLTYKFDNLRDVHVPIDVLKTFGTRQVYWGFTGATGTQFSESRAIFEELPGRIEGETTERVFDTRSKKPVDEGDVYADEMLTYEIDTSYFTGQDDWKNIILKKRLNEFVSHVAGSLRLVGEDGEETSLDESYFEDNQLQVPLGDLKQDGTKKKIRFEVRSHQVPEDHTVTEEATSVGENLITHSSPVTYTIKSNVAPVVKLRNSGGIVDIENLGVQKPQIFGGWTDPDSDWINLYYKIDDGELQKLERQENNPKNVNHNFSIDLNSENLKLGVHQMMVYAVDKEGAKSNVDKLVLVVRGTLKFAELPNFKFELSEIPMDKPTMIRAKFAEKMAILDTRGEGSGWNLKARLKEPLASKEGHQIDQFYYLDETGVAHQLEQDNLIQIRSGKTADSPLQSLEWGEKAGLGIELSPANYSGEYSGTVEWVLEDTPA</sequence>
<evidence type="ECO:0000313" key="2">
    <source>
        <dbReference type="EMBL" id="RDX02075.1"/>
    </source>
</evidence>
<dbReference type="Gene3D" id="2.60.120.200">
    <property type="match status" value="1"/>
</dbReference>
<dbReference type="Proteomes" id="UP000257055">
    <property type="component" value="Unassembled WGS sequence"/>
</dbReference>
<dbReference type="InterPro" id="IPR056573">
    <property type="entry name" value="Lectin_L-type_dom"/>
</dbReference>
<dbReference type="Pfam" id="PF18483">
    <property type="entry name" value="Lectin_L-type_dom"/>
    <property type="match status" value="1"/>
</dbReference>
<dbReference type="CDD" id="cd01951">
    <property type="entry name" value="lectin_L-type"/>
    <property type="match status" value="1"/>
</dbReference>
<dbReference type="EMBL" id="LARY01000001">
    <property type="protein sequence ID" value="RDX02075.1"/>
    <property type="molecule type" value="Genomic_DNA"/>
</dbReference>
<feature type="chain" id="PRO_5017704009" description="WxL domain-containing protein" evidence="1">
    <location>
        <begin position="25"/>
        <end position="655"/>
    </location>
</feature>
<keyword evidence="3" id="KW-1185">Reference proteome</keyword>
<gene>
    <name evidence="2" type="ORF">UR08_00595</name>
</gene>
<proteinExistence type="predicted"/>
<evidence type="ECO:0000313" key="3">
    <source>
        <dbReference type="Proteomes" id="UP000257055"/>
    </source>
</evidence>
<accession>A0A3D8TT73</accession>
<evidence type="ECO:0000256" key="1">
    <source>
        <dbReference type="SAM" id="SignalP"/>
    </source>
</evidence>
<keyword evidence="1" id="KW-0732">Signal</keyword>
<name>A0A3D8TT73_9LIST</name>
<dbReference type="SUPFAM" id="SSF49899">
    <property type="entry name" value="Concanavalin A-like lectins/glucanases"/>
    <property type="match status" value="1"/>
</dbReference>
<protein>
    <recommendedName>
        <fullName evidence="4">WxL domain-containing protein</fullName>
    </recommendedName>
</protein>
<dbReference type="AlphaFoldDB" id="A0A3D8TT73"/>
<evidence type="ECO:0008006" key="4">
    <source>
        <dbReference type="Google" id="ProtNLM"/>
    </source>
</evidence>
<comment type="caution">
    <text evidence="2">The sequence shown here is derived from an EMBL/GenBank/DDBJ whole genome shotgun (WGS) entry which is preliminary data.</text>
</comment>
<feature type="signal peptide" evidence="1">
    <location>
        <begin position="1"/>
        <end position="24"/>
    </location>
</feature>
<dbReference type="InterPro" id="IPR013320">
    <property type="entry name" value="ConA-like_dom_sf"/>
</dbReference>
<reference evidence="3" key="1">
    <citation type="submission" date="2015-04" db="EMBL/GenBank/DDBJ databases">
        <authorList>
            <person name="Schardt J."/>
            <person name="Mueller-Herbst S."/>
            <person name="Scherer S."/>
            <person name="Huptas C."/>
        </authorList>
    </citation>
    <scope>NUCLEOTIDE SEQUENCE [LARGE SCALE GENOMIC DNA]</scope>
    <source>
        <strain evidence="3">Kiel-L1</strain>
    </source>
</reference>
<dbReference type="RefSeq" id="WP_115751739.1">
    <property type="nucleotide sequence ID" value="NZ_LARY01000001.1"/>
</dbReference>
<organism evidence="2 3">
    <name type="scientific">Listeria kieliensis</name>
    <dbReference type="NCBI Taxonomy" id="1621700"/>
    <lineage>
        <taxon>Bacteria</taxon>
        <taxon>Bacillati</taxon>
        <taxon>Bacillota</taxon>
        <taxon>Bacilli</taxon>
        <taxon>Bacillales</taxon>
        <taxon>Listeriaceae</taxon>
        <taxon>Listeria</taxon>
    </lineage>
</organism>